<reference evidence="5" key="1">
    <citation type="submission" date="2023-07" db="EMBL/GenBank/DDBJ databases">
        <title>Sequencing the genomes of 1000 actinobacteria strains.</title>
        <authorList>
            <person name="Klenk H.-P."/>
        </authorList>
    </citation>
    <scope>NUCLEOTIDE SEQUENCE</scope>
    <source>
        <strain evidence="5">DSM 44707</strain>
    </source>
</reference>
<dbReference type="SUPFAM" id="SSF46689">
    <property type="entry name" value="Homeodomain-like"/>
    <property type="match status" value="2"/>
</dbReference>
<dbReference type="InterPro" id="IPR050204">
    <property type="entry name" value="AraC_XylS_family_regulators"/>
</dbReference>
<keyword evidence="2 5" id="KW-0238">DNA-binding</keyword>
<sequence>MTSEVSYASSSGRRAPLCPGDPIAGAVSLLRPHITIDPGLHAAEPWAVRFDGFPHVRIGTVVRGECRLLLDGHEPVRLSEGDIYLLVDPPSHLLAGTLPAEPRAAEPLWKAAENGVVRIGPAAEEAAYVCSGSLRFDESNASMLIDVLPRVVHVKATDPRNRLLGYVTELLGTEVAGDAVGRPLMLDHLAQILFVQVLRAYGERADRPAGWLGALDDDGIGAALRAMHADTARRWTLHDLAGIATMSRSAFAAAFRERVGMPPLEYLIQWRMGLARDALRRDTRSISELAFATGYESESAFSTAFRRVTGSSPRQFRDASRCTPR</sequence>
<evidence type="ECO:0000256" key="2">
    <source>
        <dbReference type="ARBA" id="ARBA00023125"/>
    </source>
</evidence>
<name>A0AAE4CCN4_9ACTN</name>
<proteinExistence type="predicted"/>
<dbReference type="InterPro" id="IPR018062">
    <property type="entry name" value="HTH_AraC-typ_CS"/>
</dbReference>
<dbReference type="Gene3D" id="1.10.10.60">
    <property type="entry name" value="Homeodomain-like"/>
    <property type="match status" value="2"/>
</dbReference>
<dbReference type="InterPro" id="IPR032783">
    <property type="entry name" value="AraC_lig"/>
</dbReference>
<organism evidence="5 6">
    <name type="scientific">Catenuloplanes atrovinosus</name>
    <dbReference type="NCBI Taxonomy" id="137266"/>
    <lineage>
        <taxon>Bacteria</taxon>
        <taxon>Bacillati</taxon>
        <taxon>Actinomycetota</taxon>
        <taxon>Actinomycetes</taxon>
        <taxon>Micromonosporales</taxon>
        <taxon>Micromonosporaceae</taxon>
        <taxon>Catenuloplanes</taxon>
    </lineage>
</organism>
<evidence type="ECO:0000313" key="5">
    <source>
        <dbReference type="EMBL" id="MDR7278174.1"/>
    </source>
</evidence>
<dbReference type="PANTHER" id="PTHR46796">
    <property type="entry name" value="HTH-TYPE TRANSCRIPTIONAL ACTIVATOR RHAS-RELATED"/>
    <property type="match status" value="1"/>
</dbReference>
<dbReference type="GO" id="GO:0043565">
    <property type="term" value="F:sequence-specific DNA binding"/>
    <property type="evidence" value="ECO:0007669"/>
    <property type="project" value="InterPro"/>
</dbReference>
<dbReference type="PRINTS" id="PR00032">
    <property type="entry name" value="HTHARAC"/>
</dbReference>
<gene>
    <name evidence="5" type="ORF">J2S41_004952</name>
</gene>
<dbReference type="PROSITE" id="PS00041">
    <property type="entry name" value="HTH_ARAC_FAMILY_1"/>
    <property type="match status" value="1"/>
</dbReference>
<keyword evidence="3" id="KW-0804">Transcription</keyword>
<protein>
    <submittedName>
        <fullName evidence="5">AraC-like DNA-binding protein</fullName>
    </submittedName>
</protein>
<keyword evidence="1" id="KW-0805">Transcription regulation</keyword>
<evidence type="ECO:0000313" key="6">
    <source>
        <dbReference type="Proteomes" id="UP001183643"/>
    </source>
</evidence>
<dbReference type="SMART" id="SM00342">
    <property type="entry name" value="HTH_ARAC"/>
    <property type="match status" value="1"/>
</dbReference>
<evidence type="ECO:0000259" key="4">
    <source>
        <dbReference type="PROSITE" id="PS01124"/>
    </source>
</evidence>
<accession>A0AAE4CCN4</accession>
<dbReference type="RefSeq" id="WP_310370928.1">
    <property type="nucleotide sequence ID" value="NZ_JAVDYB010000001.1"/>
</dbReference>
<keyword evidence="6" id="KW-1185">Reference proteome</keyword>
<dbReference type="PANTHER" id="PTHR46796:SF7">
    <property type="entry name" value="ARAC FAMILY TRANSCRIPTIONAL REGULATOR"/>
    <property type="match status" value="1"/>
</dbReference>
<evidence type="ECO:0000256" key="1">
    <source>
        <dbReference type="ARBA" id="ARBA00023015"/>
    </source>
</evidence>
<dbReference type="InterPro" id="IPR020449">
    <property type="entry name" value="Tscrpt_reg_AraC-type_HTH"/>
</dbReference>
<dbReference type="Pfam" id="PF12852">
    <property type="entry name" value="Cupin_6"/>
    <property type="match status" value="1"/>
</dbReference>
<feature type="domain" description="HTH araC/xylS-type" evidence="4">
    <location>
        <begin position="221"/>
        <end position="319"/>
    </location>
</feature>
<dbReference type="InterPro" id="IPR018060">
    <property type="entry name" value="HTH_AraC"/>
</dbReference>
<comment type="caution">
    <text evidence="5">The sequence shown here is derived from an EMBL/GenBank/DDBJ whole genome shotgun (WGS) entry which is preliminary data.</text>
</comment>
<dbReference type="GO" id="GO:0003700">
    <property type="term" value="F:DNA-binding transcription factor activity"/>
    <property type="evidence" value="ECO:0007669"/>
    <property type="project" value="InterPro"/>
</dbReference>
<dbReference type="EMBL" id="JAVDYB010000001">
    <property type="protein sequence ID" value="MDR7278174.1"/>
    <property type="molecule type" value="Genomic_DNA"/>
</dbReference>
<dbReference type="Proteomes" id="UP001183643">
    <property type="component" value="Unassembled WGS sequence"/>
</dbReference>
<dbReference type="InterPro" id="IPR009057">
    <property type="entry name" value="Homeodomain-like_sf"/>
</dbReference>
<dbReference type="PROSITE" id="PS01124">
    <property type="entry name" value="HTH_ARAC_FAMILY_2"/>
    <property type="match status" value="1"/>
</dbReference>
<dbReference type="AlphaFoldDB" id="A0AAE4CCN4"/>
<dbReference type="Pfam" id="PF12833">
    <property type="entry name" value="HTH_18"/>
    <property type="match status" value="1"/>
</dbReference>
<evidence type="ECO:0000256" key="3">
    <source>
        <dbReference type="ARBA" id="ARBA00023163"/>
    </source>
</evidence>